<organism evidence="1 2">
    <name type="scientific">Pyrrhoderma noxium</name>
    <dbReference type="NCBI Taxonomy" id="2282107"/>
    <lineage>
        <taxon>Eukaryota</taxon>
        <taxon>Fungi</taxon>
        <taxon>Dikarya</taxon>
        <taxon>Basidiomycota</taxon>
        <taxon>Agaricomycotina</taxon>
        <taxon>Agaricomycetes</taxon>
        <taxon>Hymenochaetales</taxon>
        <taxon>Hymenochaetaceae</taxon>
        <taxon>Pyrrhoderma</taxon>
    </lineage>
</organism>
<protein>
    <submittedName>
        <fullName evidence="1">Cystathionine beta-synthase (Beta-thionase)</fullName>
    </submittedName>
</protein>
<evidence type="ECO:0000313" key="1">
    <source>
        <dbReference type="EMBL" id="PAV19129.1"/>
    </source>
</evidence>
<dbReference type="PANTHER" id="PTHR42115:SF1">
    <property type="entry name" value="BETA-SYNTHASE (BETA-THIONASE), PUTATIVE (AFU_ORTHOLOGUE AFUA_3G08420)-RELATED"/>
    <property type="match status" value="1"/>
</dbReference>
<keyword evidence="2" id="KW-1185">Reference proteome</keyword>
<dbReference type="Gene3D" id="3.10.580.10">
    <property type="entry name" value="CBS-domain"/>
    <property type="match status" value="1"/>
</dbReference>
<name>A0A286UHY8_9AGAM</name>
<dbReference type="InterPro" id="IPR046342">
    <property type="entry name" value="CBS_dom_sf"/>
</dbReference>
<accession>A0A286UHY8</accession>
<dbReference type="InParanoid" id="A0A286UHY8"/>
<evidence type="ECO:0000313" key="2">
    <source>
        <dbReference type="Proteomes" id="UP000217199"/>
    </source>
</evidence>
<comment type="caution">
    <text evidence="1">The sequence shown here is derived from an EMBL/GenBank/DDBJ whole genome shotgun (WGS) entry which is preliminary data.</text>
</comment>
<gene>
    <name evidence="1" type="ORF">PNOK_0597300</name>
</gene>
<proteinExistence type="predicted"/>
<reference evidence="1 2" key="1">
    <citation type="journal article" date="2017" name="Mol. Ecol.">
        <title>Comparative and population genomic landscape of Phellinus noxius: A hypervariable fungus causing root rot in trees.</title>
        <authorList>
            <person name="Chung C.L."/>
            <person name="Lee T.J."/>
            <person name="Akiba M."/>
            <person name="Lee H.H."/>
            <person name="Kuo T.H."/>
            <person name="Liu D."/>
            <person name="Ke H.M."/>
            <person name="Yokoi T."/>
            <person name="Roa M.B."/>
            <person name="Lu M.J."/>
            <person name="Chang Y.Y."/>
            <person name="Ann P.J."/>
            <person name="Tsai J.N."/>
            <person name="Chen C.Y."/>
            <person name="Tzean S.S."/>
            <person name="Ota Y."/>
            <person name="Hattori T."/>
            <person name="Sahashi N."/>
            <person name="Liou R.F."/>
            <person name="Kikuchi T."/>
            <person name="Tsai I.J."/>
        </authorList>
    </citation>
    <scope>NUCLEOTIDE SEQUENCE [LARGE SCALE GENOMIC DNA]</scope>
    <source>
        <strain evidence="1 2">FFPRI411160</strain>
    </source>
</reference>
<sequence>MATSSVNASAIPTSTVNDLEKATSRQKFRGAVVEDLQLPPAFALPQTENTARAIELAYDRDFSHIPILTKERKPLGYLDVAGLKAKWEASQVDPNASVMKHMTKFHRSPSQTYTLITPDTPLEDLEDFLKKHIFALVTDHERKFVLAVATQADLDNFVSRRGL</sequence>
<dbReference type="AlphaFoldDB" id="A0A286UHY8"/>
<dbReference type="SUPFAM" id="SSF54631">
    <property type="entry name" value="CBS-domain pair"/>
    <property type="match status" value="1"/>
</dbReference>
<dbReference type="Proteomes" id="UP000217199">
    <property type="component" value="Unassembled WGS sequence"/>
</dbReference>
<dbReference type="PANTHER" id="PTHR42115">
    <property type="entry name" value="BETA-SYNTHASE (BETA-THIONASE), PUTATIVE (AFU_ORTHOLOGUE AFUA_3G08420)-RELATED"/>
    <property type="match status" value="1"/>
</dbReference>
<dbReference type="OrthoDB" id="2536440at2759"/>
<dbReference type="EMBL" id="NBII01000005">
    <property type="protein sequence ID" value="PAV19129.1"/>
    <property type="molecule type" value="Genomic_DNA"/>
</dbReference>